<dbReference type="HOGENOM" id="CLU_1564638_0_0_1"/>
<dbReference type="EMBL" id="KB203331">
    <property type="protein sequence ID" value="ESO85109.1"/>
    <property type="molecule type" value="Genomic_DNA"/>
</dbReference>
<dbReference type="Proteomes" id="UP000030746">
    <property type="component" value="Unassembled WGS sequence"/>
</dbReference>
<dbReference type="RefSeq" id="XP_009064250.1">
    <property type="nucleotide sequence ID" value="XM_009066002.1"/>
</dbReference>
<evidence type="ECO:0000313" key="3">
    <source>
        <dbReference type="Proteomes" id="UP000030746"/>
    </source>
</evidence>
<keyword evidence="3" id="KW-1185">Reference proteome</keyword>
<evidence type="ECO:0000256" key="1">
    <source>
        <dbReference type="SAM" id="MobiDB-lite"/>
    </source>
</evidence>
<name>V4B8L8_LOTGI</name>
<dbReference type="GeneID" id="20240778"/>
<dbReference type="KEGG" id="lgi:LOTGIDRAFT_168135"/>
<evidence type="ECO:0000313" key="2">
    <source>
        <dbReference type="EMBL" id="ESO85109.1"/>
    </source>
</evidence>
<gene>
    <name evidence="2" type="ORF">LOTGIDRAFT_168135</name>
</gene>
<feature type="compositionally biased region" description="Basic and acidic residues" evidence="1">
    <location>
        <begin position="58"/>
        <end position="69"/>
    </location>
</feature>
<dbReference type="AlphaFoldDB" id="V4B8L8"/>
<dbReference type="CTD" id="20240778"/>
<accession>V4B8L8</accession>
<proteinExistence type="predicted"/>
<protein>
    <submittedName>
        <fullName evidence="2">Uncharacterized protein</fullName>
    </submittedName>
</protein>
<dbReference type="OrthoDB" id="6124053at2759"/>
<feature type="region of interest" description="Disordered" evidence="1">
    <location>
        <begin position="55"/>
        <end position="94"/>
    </location>
</feature>
<reference evidence="2 3" key="1">
    <citation type="journal article" date="2013" name="Nature">
        <title>Insights into bilaterian evolution from three spiralian genomes.</title>
        <authorList>
            <person name="Simakov O."/>
            <person name="Marletaz F."/>
            <person name="Cho S.J."/>
            <person name="Edsinger-Gonzales E."/>
            <person name="Havlak P."/>
            <person name="Hellsten U."/>
            <person name="Kuo D.H."/>
            <person name="Larsson T."/>
            <person name="Lv J."/>
            <person name="Arendt D."/>
            <person name="Savage R."/>
            <person name="Osoegawa K."/>
            <person name="de Jong P."/>
            <person name="Grimwood J."/>
            <person name="Chapman J.A."/>
            <person name="Shapiro H."/>
            <person name="Aerts A."/>
            <person name="Otillar R.P."/>
            <person name="Terry A.Y."/>
            <person name="Boore J.L."/>
            <person name="Grigoriev I.V."/>
            <person name="Lindberg D.R."/>
            <person name="Seaver E.C."/>
            <person name="Weisblat D.A."/>
            <person name="Putnam N.H."/>
            <person name="Rokhsar D.S."/>
        </authorList>
    </citation>
    <scope>NUCLEOTIDE SEQUENCE [LARGE SCALE GENOMIC DNA]</scope>
</reference>
<feature type="compositionally biased region" description="Basic and acidic residues" evidence="1">
    <location>
        <begin position="82"/>
        <end position="94"/>
    </location>
</feature>
<sequence length="171" mass="20006">MDPEAILDDLTKLSLQKRFKESLVDDLSIRSSDDLDNYVRDFQIDDSISECFVSDTETTSRHMKQDEPIRSGGSHKQNGRKHISDLFKRKSKDTTKSHYVKETKYHKEKENIYFEMKSCIPKTALLNSLPSQDILNEDISDEDDYVLPTQYQPFERISNLIRQNRLSELVI</sequence>
<organism evidence="2 3">
    <name type="scientific">Lottia gigantea</name>
    <name type="common">Giant owl limpet</name>
    <dbReference type="NCBI Taxonomy" id="225164"/>
    <lineage>
        <taxon>Eukaryota</taxon>
        <taxon>Metazoa</taxon>
        <taxon>Spiralia</taxon>
        <taxon>Lophotrochozoa</taxon>
        <taxon>Mollusca</taxon>
        <taxon>Gastropoda</taxon>
        <taxon>Patellogastropoda</taxon>
        <taxon>Lottioidea</taxon>
        <taxon>Lottiidae</taxon>
        <taxon>Lottia</taxon>
    </lineage>
</organism>